<reference evidence="1 2" key="1">
    <citation type="journal article" date="2019" name="Emerg. Microbes Infect.">
        <title>Comprehensive subspecies identification of 175 nontuberculous mycobacteria species based on 7547 genomic profiles.</title>
        <authorList>
            <person name="Matsumoto Y."/>
            <person name="Kinjo T."/>
            <person name="Motooka D."/>
            <person name="Nabeya D."/>
            <person name="Jung N."/>
            <person name="Uechi K."/>
            <person name="Horii T."/>
            <person name="Iida T."/>
            <person name="Fujita J."/>
            <person name="Nakamura S."/>
        </authorList>
    </citation>
    <scope>NUCLEOTIDE SEQUENCE [LARGE SCALE GENOMIC DNA]</scope>
    <source>
        <strain evidence="1 2">JCM 16018</strain>
    </source>
</reference>
<evidence type="ECO:0008006" key="3">
    <source>
        <dbReference type="Google" id="ProtNLM"/>
    </source>
</evidence>
<evidence type="ECO:0000313" key="2">
    <source>
        <dbReference type="Proteomes" id="UP000466632"/>
    </source>
</evidence>
<keyword evidence="2" id="KW-1185">Reference proteome</keyword>
<dbReference type="InterPro" id="IPR025444">
    <property type="entry name" value="Monooxy_af470"/>
</dbReference>
<sequence>MRQSGIASRGPYVEVGMAVDRQTVDLTGYPDMVVVYLGMRVRRPRGLLRMLGLGPQIRQSWRQEPDGLLLHEDLIWSLFPPHLGMRQYWRDLESLETWTRSEPHRKWWQQFLKDSGGTGFWHEAYLMSGGMEAIYDDTPELGMARFAPVRPARGARFSSRTRAGRIEKRVAAPVVSEADYYPAADDDSLNS</sequence>
<dbReference type="Proteomes" id="UP000466632">
    <property type="component" value="Chromosome"/>
</dbReference>
<dbReference type="Pfam" id="PF13826">
    <property type="entry name" value="Monooxy_af470-like"/>
    <property type="match status" value="1"/>
</dbReference>
<gene>
    <name evidence="1" type="ORF">MSEO_26920</name>
</gene>
<dbReference type="AlphaFoldDB" id="A0A7I7P014"/>
<evidence type="ECO:0000313" key="1">
    <source>
        <dbReference type="EMBL" id="BBY02193.1"/>
    </source>
</evidence>
<organism evidence="1 2">
    <name type="scientific">Mycobacterium seoulense</name>
    <dbReference type="NCBI Taxonomy" id="386911"/>
    <lineage>
        <taxon>Bacteria</taxon>
        <taxon>Bacillati</taxon>
        <taxon>Actinomycetota</taxon>
        <taxon>Actinomycetes</taxon>
        <taxon>Mycobacteriales</taxon>
        <taxon>Mycobacteriaceae</taxon>
        <taxon>Mycobacterium</taxon>
    </lineage>
</organism>
<name>A0A7I7P014_9MYCO</name>
<dbReference type="KEGG" id="mseo:MSEO_26920"/>
<proteinExistence type="predicted"/>
<accession>A0A7I7P014</accession>
<dbReference type="EMBL" id="AP022582">
    <property type="protein sequence ID" value="BBY02193.1"/>
    <property type="molecule type" value="Genomic_DNA"/>
</dbReference>
<protein>
    <recommendedName>
        <fullName evidence="3">DUF4188 domain-containing protein</fullName>
    </recommendedName>
</protein>